<keyword evidence="2" id="KW-0479">Metal-binding</keyword>
<dbReference type="RefSeq" id="WP_258783837.1">
    <property type="nucleotide sequence ID" value="NZ_JANUGP010000058.1"/>
</dbReference>
<evidence type="ECO:0000256" key="1">
    <source>
        <dbReference type="ARBA" id="ARBA00008425"/>
    </source>
</evidence>
<keyword evidence="4" id="KW-0408">Iron</keyword>
<comment type="similarity">
    <text evidence="1">Belongs to the clavaminate synthase family.</text>
</comment>
<evidence type="ECO:0000256" key="3">
    <source>
        <dbReference type="ARBA" id="ARBA00023002"/>
    </source>
</evidence>
<dbReference type="SUPFAM" id="SSF51197">
    <property type="entry name" value="Clavaminate synthase-like"/>
    <property type="match status" value="1"/>
</dbReference>
<dbReference type="Proteomes" id="UP001205612">
    <property type="component" value="Unassembled WGS sequence"/>
</dbReference>
<reference evidence="6 7" key="1">
    <citation type="submission" date="2022-08" db="EMBL/GenBank/DDBJ databases">
        <authorList>
            <person name="Somphong A."/>
            <person name="Phongsopitanun W."/>
        </authorList>
    </citation>
    <scope>NUCLEOTIDE SEQUENCE [LARGE SCALE GENOMIC DNA]</scope>
    <source>
        <strain evidence="6 7">LP11</strain>
    </source>
</reference>
<dbReference type="Pfam" id="PF02668">
    <property type="entry name" value="TauD"/>
    <property type="match status" value="1"/>
</dbReference>
<evidence type="ECO:0000313" key="6">
    <source>
        <dbReference type="EMBL" id="MCS0606474.1"/>
    </source>
</evidence>
<protein>
    <submittedName>
        <fullName evidence="6">TauD/TfdA family dioxygenase</fullName>
    </submittedName>
</protein>
<organism evidence="6 7">
    <name type="scientific">Streptomyces pyxinicus</name>
    <dbReference type="NCBI Taxonomy" id="2970331"/>
    <lineage>
        <taxon>Bacteria</taxon>
        <taxon>Bacillati</taxon>
        <taxon>Actinomycetota</taxon>
        <taxon>Actinomycetes</taxon>
        <taxon>Kitasatosporales</taxon>
        <taxon>Streptomycetaceae</taxon>
        <taxon>Streptomyces</taxon>
    </lineage>
</organism>
<dbReference type="InterPro" id="IPR042098">
    <property type="entry name" value="TauD-like_sf"/>
</dbReference>
<accession>A0ABT2BD60</accession>
<dbReference type="InterPro" id="IPR003819">
    <property type="entry name" value="TauD/TfdA-like"/>
</dbReference>
<keyword evidence="3" id="KW-0560">Oxidoreductase</keyword>
<evidence type="ECO:0000313" key="7">
    <source>
        <dbReference type="Proteomes" id="UP001205612"/>
    </source>
</evidence>
<comment type="caution">
    <text evidence="6">The sequence shown here is derived from an EMBL/GenBank/DDBJ whole genome shotgun (WGS) entry which is preliminary data.</text>
</comment>
<feature type="domain" description="TauD/TfdA-like" evidence="5">
    <location>
        <begin position="127"/>
        <end position="325"/>
    </location>
</feature>
<gene>
    <name evidence="6" type="ORF">NX794_35500</name>
</gene>
<dbReference type="GO" id="GO:0051213">
    <property type="term" value="F:dioxygenase activity"/>
    <property type="evidence" value="ECO:0007669"/>
    <property type="project" value="UniProtKB-KW"/>
</dbReference>
<keyword evidence="6" id="KW-0223">Dioxygenase</keyword>
<keyword evidence="7" id="KW-1185">Reference proteome</keyword>
<dbReference type="InterPro" id="IPR014503">
    <property type="entry name" value="Clavaminate_syn-like"/>
</dbReference>
<dbReference type="EMBL" id="JANUGP010000058">
    <property type="protein sequence ID" value="MCS0606474.1"/>
    <property type="molecule type" value="Genomic_DNA"/>
</dbReference>
<evidence type="ECO:0000256" key="2">
    <source>
        <dbReference type="ARBA" id="ARBA00022723"/>
    </source>
</evidence>
<proteinExistence type="inferred from homology"/>
<name>A0ABT2BD60_9ACTN</name>
<evidence type="ECO:0000256" key="4">
    <source>
        <dbReference type="ARBA" id="ARBA00023004"/>
    </source>
</evidence>
<sequence>MTATTDLTAPAAAPVTTRTLGLIDLSDEVRDALGAQLERLPDPNTDIDHTMTRLLQIFSTLPTGVLQQILDFGRHIDTPGVTLISNLPVDAELPDTPSDGGPSQDKKTFVAEGVLLGLSGLLGEPMGVLTEKAGQLVHDVIPVPGGAKTQTNQGSDVFLNFHSDIMHDVIGRYDVANPDFLVLSCVRADHEGVAGTYYADARDIQAALAPEVLDTLRSPLFRLNAPGSYVRDVAGGQDVLSEPVPMISGHQDFPEIAISANGVHPLTSGAREALDILQQVCRQVSHSVHLRPGQTLLINNRKGVHARSVFTARYDGQDRWLQRTYVRRSLWNVRYRVTEDNRRVHY</sequence>
<dbReference type="PIRSF" id="PIRSF019543">
    <property type="entry name" value="Clavaminate_syn"/>
    <property type="match status" value="1"/>
</dbReference>
<dbReference type="Gene3D" id="3.60.130.10">
    <property type="entry name" value="Clavaminate synthase-like"/>
    <property type="match status" value="1"/>
</dbReference>
<evidence type="ECO:0000259" key="5">
    <source>
        <dbReference type="Pfam" id="PF02668"/>
    </source>
</evidence>